<dbReference type="PANTHER" id="PTHR43179:SF7">
    <property type="entry name" value="RHAMNOSYLTRANSFERASE WBBL"/>
    <property type="match status" value="1"/>
</dbReference>
<dbReference type="GO" id="GO:0016757">
    <property type="term" value="F:glycosyltransferase activity"/>
    <property type="evidence" value="ECO:0007669"/>
    <property type="project" value="UniProtKB-KW"/>
</dbReference>
<dbReference type="RefSeq" id="WP_425346022.1">
    <property type="nucleotide sequence ID" value="NZ_JBGUBD010000007.1"/>
</dbReference>
<reference evidence="1 2" key="1">
    <citation type="submission" date="2024-08" db="EMBL/GenBank/DDBJ databases">
        <title>Whole-genome sequencing of halo(alkali)philic microorganisms from hypersaline lakes.</title>
        <authorList>
            <person name="Sorokin D.Y."/>
            <person name="Merkel A.Y."/>
            <person name="Messina E."/>
            <person name="Yakimov M."/>
        </authorList>
    </citation>
    <scope>NUCLEOTIDE SEQUENCE [LARGE SCALE GENOMIC DNA]</scope>
    <source>
        <strain evidence="1 2">AB-hyl4</strain>
    </source>
</reference>
<sequence length="324" mass="37004">MLPTPPQPDLLIVIVNYRTPAMTIDCLHALLPELQSMPENARVVVVDNGSADGSADAIHRAIIDHHWQPTCELLPLDHNLGFAGGNNRGIACYPDARYVLLLNSDTLMHPGTLRHCLDLMHARTDIGALACRLLSADGSPQTMARRFPTPLRHTLVALGLPWWLPRWFAHFDPEYISTDHHHHPREVDWLGGAFLLLRGEALQAVGQLDEDFFFYGEDIELCHRLHRHHYTRYYDPRVTITHFGGASADENHHHAPRQNPAYWHARYLVQRKCFGRLAAAWLRILDLLSLSLRLIVMRARGLARSQRYQRDAAAWRLLRKPLST</sequence>
<protein>
    <submittedName>
        <fullName evidence="1">Glycosyltransferase family 2 protein</fullName>
        <ecNumber evidence="1">2.4.-.-</ecNumber>
    </submittedName>
</protein>
<dbReference type="EC" id="2.4.-.-" evidence="1"/>
<proteinExistence type="predicted"/>
<comment type="caution">
    <text evidence="1">The sequence shown here is derived from an EMBL/GenBank/DDBJ whole genome shotgun (WGS) entry which is preliminary data.</text>
</comment>
<dbReference type="InterPro" id="IPR029044">
    <property type="entry name" value="Nucleotide-diphossugar_trans"/>
</dbReference>
<dbReference type="CDD" id="cd04186">
    <property type="entry name" value="GT_2_like_c"/>
    <property type="match status" value="1"/>
</dbReference>
<dbReference type="SUPFAM" id="SSF53448">
    <property type="entry name" value="Nucleotide-diphospho-sugar transferases"/>
    <property type="match status" value="1"/>
</dbReference>
<keyword evidence="2" id="KW-1185">Reference proteome</keyword>
<keyword evidence="1" id="KW-0328">Glycosyltransferase</keyword>
<name>A0ABV4U7H7_9BACT</name>
<dbReference type="Proteomes" id="UP001575105">
    <property type="component" value="Unassembled WGS sequence"/>
</dbReference>
<evidence type="ECO:0000313" key="1">
    <source>
        <dbReference type="EMBL" id="MFA9479095.1"/>
    </source>
</evidence>
<organism evidence="1 2">
    <name type="scientific">Natronomicrosphaera hydrolytica</name>
    <dbReference type="NCBI Taxonomy" id="3242702"/>
    <lineage>
        <taxon>Bacteria</taxon>
        <taxon>Pseudomonadati</taxon>
        <taxon>Planctomycetota</taxon>
        <taxon>Phycisphaerae</taxon>
        <taxon>Phycisphaerales</taxon>
        <taxon>Phycisphaeraceae</taxon>
        <taxon>Natronomicrosphaera</taxon>
    </lineage>
</organism>
<accession>A0ABV4U7H7</accession>
<evidence type="ECO:0000313" key="2">
    <source>
        <dbReference type="Proteomes" id="UP001575105"/>
    </source>
</evidence>
<dbReference type="PANTHER" id="PTHR43179">
    <property type="entry name" value="RHAMNOSYLTRANSFERASE WBBL"/>
    <property type="match status" value="1"/>
</dbReference>
<gene>
    <name evidence="1" type="ORF">ACERK3_12455</name>
</gene>
<dbReference type="Pfam" id="PF13641">
    <property type="entry name" value="Glyco_tranf_2_3"/>
    <property type="match status" value="1"/>
</dbReference>
<dbReference type="EMBL" id="JBGUBD010000007">
    <property type="protein sequence ID" value="MFA9479095.1"/>
    <property type="molecule type" value="Genomic_DNA"/>
</dbReference>
<dbReference type="Gene3D" id="3.90.550.10">
    <property type="entry name" value="Spore Coat Polysaccharide Biosynthesis Protein SpsA, Chain A"/>
    <property type="match status" value="1"/>
</dbReference>
<keyword evidence="1" id="KW-0808">Transferase</keyword>